<feature type="compositionally biased region" description="Low complexity" evidence="1">
    <location>
        <begin position="64"/>
        <end position="80"/>
    </location>
</feature>
<dbReference type="Proteomes" id="UP000239576">
    <property type="component" value="Unassembled WGS sequence"/>
</dbReference>
<accession>A0A2T1DV26</accession>
<feature type="region of interest" description="Disordered" evidence="1">
    <location>
        <begin position="54"/>
        <end position="80"/>
    </location>
</feature>
<evidence type="ECO:0000313" key="2">
    <source>
        <dbReference type="EMBL" id="PSB24281.1"/>
    </source>
</evidence>
<organism evidence="2 3">
    <name type="scientific">Stenomitos frigidus ULC18</name>
    <dbReference type="NCBI Taxonomy" id="2107698"/>
    <lineage>
        <taxon>Bacteria</taxon>
        <taxon>Bacillati</taxon>
        <taxon>Cyanobacteriota</taxon>
        <taxon>Cyanophyceae</taxon>
        <taxon>Leptolyngbyales</taxon>
        <taxon>Leptolyngbyaceae</taxon>
        <taxon>Stenomitos</taxon>
    </lineage>
</organism>
<reference evidence="3" key="1">
    <citation type="submission" date="2018-02" db="EMBL/GenBank/DDBJ databases">
        <authorList>
            <person name="Moore K."/>
            <person name="Momper L."/>
        </authorList>
    </citation>
    <scope>NUCLEOTIDE SEQUENCE [LARGE SCALE GENOMIC DNA]</scope>
    <source>
        <strain evidence="3">ULC18</strain>
    </source>
</reference>
<proteinExistence type="predicted"/>
<dbReference type="EMBL" id="PVWK01000149">
    <property type="protein sequence ID" value="PSB24281.1"/>
    <property type="molecule type" value="Genomic_DNA"/>
</dbReference>
<sequence length="216" mass="22664">MASKTVKQMKSRWQFAAGVTLATVLCVVSAWVVLKRFTVTVIVPSTLDPLPAPISEATKATGGQPTSTPNSATAPAATPTQQAELPLAKPVGALATRQGVFRIGNPTSYPVRVALLSRKASANAALSEGSAASSAKSVAQPSYEVPAHWDFAPEEGGAKGLLVSLPDRTLKLKKGDVLVAFAQDGSGRYWGPYVVDETAVPTWDAKAVEWQLILQP</sequence>
<reference evidence="2 3" key="2">
    <citation type="submission" date="2018-03" db="EMBL/GenBank/DDBJ databases">
        <title>The ancient ancestry and fast evolution of plastids.</title>
        <authorList>
            <person name="Moore K.R."/>
            <person name="Magnabosco C."/>
            <person name="Momper L."/>
            <person name="Gold D.A."/>
            <person name="Bosak T."/>
            <person name="Fournier G.P."/>
        </authorList>
    </citation>
    <scope>NUCLEOTIDE SEQUENCE [LARGE SCALE GENOMIC DNA]</scope>
    <source>
        <strain evidence="2 3">ULC18</strain>
    </source>
</reference>
<dbReference type="OrthoDB" id="511601at2"/>
<comment type="caution">
    <text evidence="2">The sequence shown here is derived from an EMBL/GenBank/DDBJ whole genome shotgun (WGS) entry which is preliminary data.</text>
</comment>
<dbReference type="AlphaFoldDB" id="A0A2T1DV26"/>
<dbReference type="RefSeq" id="WP_106260205.1">
    <property type="nucleotide sequence ID" value="NZ_CAWNSW010000026.1"/>
</dbReference>
<evidence type="ECO:0000256" key="1">
    <source>
        <dbReference type="SAM" id="MobiDB-lite"/>
    </source>
</evidence>
<name>A0A2T1DV26_9CYAN</name>
<evidence type="ECO:0000313" key="3">
    <source>
        <dbReference type="Proteomes" id="UP000239576"/>
    </source>
</evidence>
<gene>
    <name evidence="2" type="ORF">C7B82_27770</name>
</gene>
<protein>
    <submittedName>
        <fullName evidence="2">Uncharacterized protein</fullName>
    </submittedName>
</protein>
<keyword evidence="3" id="KW-1185">Reference proteome</keyword>